<dbReference type="SUPFAM" id="SSF50978">
    <property type="entry name" value="WD40 repeat-like"/>
    <property type="match status" value="1"/>
</dbReference>
<dbReference type="PANTHER" id="PTHR17605">
    <property type="entry name" value="RIBOSOME BIOGENESIS PROTEIN BOP1 BLOCK OF PROLIFERATION 1 PROTEIN"/>
    <property type="match status" value="1"/>
</dbReference>
<dbReference type="SMART" id="SM01035">
    <property type="entry name" value="BOP1NT"/>
    <property type="match status" value="1"/>
</dbReference>
<dbReference type="PANTHER" id="PTHR17605:SF0">
    <property type="entry name" value="RIBOSOME BIOGENESIS PROTEIN BOP1"/>
    <property type="match status" value="1"/>
</dbReference>
<keyword evidence="5 6" id="KW-0539">Nucleus</keyword>
<dbReference type="SMART" id="SM00320">
    <property type="entry name" value="WD40"/>
    <property type="match status" value="6"/>
</dbReference>
<sequence length="773" mass="87934">MTGKKKATKQNNHEDPSEKFPSPTASDSDSDSDYQDSSTDDDDSSFSPDSQSESEPENGSPENDVSGDSEAGASKDEVHDEDGGNESSDLHQGGAESDSSEDEVAPRNTVGDVPLKWYDDEPHIGYDIKGKKIKKKEKQDKLDSFLANVDDSKSWRKVYDEYNDEVVELTKDEIKLIGRLIKNRAPHADFDPYPDYVDWFKWEDAKHPLSNAPEPKRRFIPSKWEDKRVVQLVRAIRKGLIPFNKPKEEDGPYLLWGDDSGSTEKANHLAYIPAPKRRLPGNDESYNPPLEYIPTQEEINSYQLMYEEDRPKFIPKRFTSMRSIPAYENAMKDCFERCLDLYLCPRVRKKRLNIDPESLKPKLPSRKELKPYPITCYIEYKGHEDAVTSISIEASGQWMASGSSDGTVRIWEVETGRCLRQWEVGEAVSCIAWNPLPDIHILAVSVGQDVLLLNTCLGDEEEQKRIKDLLWVDPSTASDDSGNKAPSVSWLKDDKHEGLRLRHFKTVTTVEWHRKGDYFSTVMPADILFECYKYMIHGPYRKQTVKLVVDYIFVSCFVIGLNGTRGIKCYTRTGFSLTSSLRESRAVLIHQLSKKLTQKLPFKLHGLAVRSTFHPSRSIFFVCTKKSVRVYDLLKTKVIKKLDTGLREASSIAVHPGGDNLIVGSKEGKMCWFDMDLSSKPYKILKCHPKDINNVVFHRSYPLFASCSDDCTAYVFHGMVYSDLNQNPLIVPLEILRGHTSSNGRGILDCKFHPRQPWLFTAGADKLIKLYCH</sequence>
<comment type="similarity">
    <text evidence="6">Belongs to the WD repeat BOP1/ERB1 family.</text>
</comment>
<dbReference type="InterPro" id="IPR012953">
    <property type="entry name" value="BOP1_N_dom"/>
</dbReference>
<evidence type="ECO:0000256" key="7">
    <source>
        <dbReference type="PROSITE-ProRule" id="PRU00221"/>
    </source>
</evidence>
<dbReference type="EMBL" id="JAYKXN010000003">
    <property type="protein sequence ID" value="KAK7302358.1"/>
    <property type="molecule type" value="Genomic_DNA"/>
</dbReference>
<dbReference type="InterPro" id="IPR019775">
    <property type="entry name" value="WD40_repeat_CS"/>
</dbReference>
<dbReference type="GO" id="GO:0043021">
    <property type="term" value="F:ribonucleoprotein complex binding"/>
    <property type="evidence" value="ECO:0007669"/>
    <property type="project" value="UniProtKB-UniRule"/>
</dbReference>
<dbReference type="InterPro" id="IPR001680">
    <property type="entry name" value="WD40_rpt"/>
</dbReference>
<feature type="domain" description="BOP1 N-terminal" evidence="9">
    <location>
        <begin position="118"/>
        <end position="373"/>
    </location>
</feature>
<dbReference type="Pfam" id="PF08145">
    <property type="entry name" value="BOP1NT"/>
    <property type="match status" value="1"/>
</dbReference>
<feature type="compositionally biased region" description="Low complexity" evidence="8">
    <location>
        <begin position="45"/>
        <end position="63"/>
    </location>
</feature>
<dbReference type="Gene3D" id="2.130.10.10">
    <property type="entry name" value="YVTN repeat-like/Quinoprotein amine dehydrogenase"/>
    <property type="match status" value="2"/>
</dbReference>
<gene>
    <name evidence="10" type="ORF">RJT34_13245</name>
</gene>
<name>A0AAN9PLJ1_CLITE</name>
<keyword evidence="2 6" id="KW-0698">rRNA processing</keyword>
<reference evidence="10 11" key="1">
    <citation type="submission" date="2024-01" db="EMBL/GenBank/DDBJ databases">
        <title>The genomes of 5 underutilized Papilionoideae crops provide insights into root nodulation and disease resistance.</title>
        <authorList>
            <person name="Yuan L."/>
        </authorList>
    </citation>
    <scope>NUCLEOTIDE SEQUENCE [LARGE SCALE GENOMIC DNA]</scope>
    <source>
        <strain evidence="10">LY-2023</strain>
        <tissue evidence="10">Leaf</tissue>
    </source>
</reference>
<evidence type="ECO:0000256" key="1">
    <source>
        <dbReference type="ARBA" id="ARBA00022517"/>
    </source>
</evidence>
<protein>
    <recommendedName>
        <fullName evidence="6">Ribosome biogenesis protein BOP1 homolog</fullName>
    </recommendedName>
</protein>
<evidence type="ECO:0000256" key="5">
    <source>
        <dbReference type="ARBA" id="ARBA00023242"/>
    </source>
</evidence>
<dbReference type="GO" id="GO:0070545">
    <property type="term" value="C:PeBoW complex"/>
    <property type="evidence" value="ECO:0007669"/>
    <property type="project" value="TreeGrafter"/>
</dbReference>
<dbReference type="GO" id="GO:0000463">
    <property type="term" value="P:maturation of LSU-rRNA from tricistronic rRNA transcript (SSU-rRNA, 5.8S rRNA, LSU-rRNA)"/>
    <property type="evidence" value="ECO:0007669"/>
    <property type="project" value="UniProtKB-UniRule"/>
</dbReference>
<dbReference type="PROSITE" id="PS50082">
    <property type="entry name" value="WD_REPEATS_2"/>
    <property type="match status" value="1"/>
</dbReference>
<keyword evidence="1 6" id="KW-0690">Ribosome biogenesis</keyword>
<dbReference type="GO" id="GO:0030687">
    <property type="term" value="C:preribosome, large subunit precursor"/>
    <property type="evidence" value="ECO:0007669"/>
    <property type="project" value="UniProtKB-UniRule"/>
</dbReference>
<dbReference type="InterPro" id="IPR015943">
    <property type="entry name" value="WD40/YVTN_repeat-like_dom_sf"/>
</dbReference>
<feature type="compositionally biased region" description="Acidic residues" evidence="8">
    <location>
        <begin position="28"/>
        <end position="44"/>
    </location>
</feature>
<dbReference type="GO" id="GO:0000466">
    <property type="term" value="P:maturation of 5.8S rRNA from tricistronic rRNA transcript (SSU-rRNA, 5.8S rRNA, LSU-rRNA)"/>
    <property type="evidence" value="ECO:0007669"/>
    <property type="project" value="UniProtKB-UniRule"/>
</dbReference>
<keyword evidence="11" id="KW-1185">Reference proteome</keyword>
<dbReference type="GO" id="GO:0005654">
    <property type="term" value="C:nucleoplasm"/>
    <property type="evidence" value="ECO:0007669"/>
    <property type="project" value="UniProtKB-SubCell"/>
</dbReference>
<evidence type="ECO:0000256" key="2">
    <source>
        <dbReference type="ARBA" id="ARBA00022552"/>
    </source>
</evidence>
<dbReference type="InterPro" id="IPR036322">
    <property type="entry name" value="WD40_repeat_dom_sf"/>
</dbReference>
<evidence type="ECO:0000313" key="11">
    <source>
        <dbReference type="Proteomes" id="UP001359559"/>
    </source>
</evidence>
<dbReference type="InterPro" id="IPR028598">
    <property type="entry name" value="BOP1/Erb1"/>
</dbReference>
<evidence type="ECO:0000256" key="6">
    <source>
        <dbReference type="HAMAP-Rule" id="MF_03027"/>
    </source>
</evidence>
<evidence type="ECO:0000313" key="10">
    <source>
        <dbReference type="EMBL" id="KAK7302358.1"/>
    </source>
</evidence>
<organism evidence="10 11">
    <name type="scientific">Clitoria ternatea</name>
    <name type="common">Butterfly pea</name>
    <dbReference type="NCBI Taxonomy" id="43366"/>
    <lineage>
        <taxon>Eukaryota</taxon>
        <taxon>Viridiplantae</taxon>
        <taxon>Streptophyta</taxon>
        <taxon>Embryophyta</taxon>
        <taxon>Tracheophyta</taxon>
        <taxon>Spermatophyta</taxon>
        <taxon>Magnoliopsida</taxon>
        <taxon>eudicotyledons</taxon>
        <taxon>Gunneridae</taxon>
        <taxon>Pentapetalae</taxon>
        <taxon>rosids</taxon>
        <taxon>fabids</taxon>
        <taxon>Fabales</taxon>
        <taxon>Fabaceae</taxon>
        <taxon>Papilionoideae</taxon>
        <taxon>50 kb inversion clade</taxon>
        <taxon>NPAAA clade</taxon>
        <taxon>indigoferoid/millettioid clade</taxon>
        <taxon>Phaseoleae</taxon>
        <taxon>Clitoria</taxon>
    </lineage>
</organism>
<keyword evidence="3 7" id="KW-0853">WD repeat</keyword>
<evidence type="ECO:0000256" key="8">
    <source>
        <dbReference type="SAM" id="MobiDB-lite"/>
    </source>
</evidence>
<dbReference type="PROSITE" id="PS50294">
    <property type="entry name" value="WD_REPEATS_REGION"/>
    <property type="match status" value="1"/>
</dbReference>
<evidence type="ECO:0000256" key="4">
    <source>
        <dbReference type="ARBA" id="ARBA00022737"/>
    </source>
</evidence>
<comment type="caution">
    <text evidence="10">The sequence shown here is derived from an EMBL/GenBank/DDBJ whole genome shotgun (WGS) entry which is preliminary data.</text>
</comment>
<comment type="function">
    <text evidence="6">Required for maturation of ribosomal RNAs and formation of the large ribosomal subunit.</text>
</comment>
<dbReference type="PROSITE" id="PS00678">
    <property type="entry name" value="WD_REPEATS_1"/>
    <property type="match status" value="1"/>
</dbReference>
<comment type="subcellular location">
    <subcellularLocation>
        <location evidence="6">Nucleus</location>
        <location evidence="6">Nucleolus</location>
    </subcellularLocation>
    <subcellularLocation>
        <location evidence="6">Nucleus</location>
        <location evidence="6">Nucleoplasm</location>
    </subcellularLocation>
</comment>
<dbReference type="Pfam" id="PF00400">
    <property type="entry name" value="WD40"/>
    <property type="match status" value="3"/>
</dbReference>
<feature type="compositionally biased region" description="Basic and acidic residues" evidence="8">
    <location>
        <begin position="73"/>
        <end position="82"/>
    </location>
</feature>
<keyword evidence="4" id="KW-0677">Repeat</keyword>
<evidence type="ECO:0000256" key="3">
    <source>
        <dbReference type="ARBA" id="ARBA00022574"/>
    </source>
</evidence>
<dbReference type="AlphaFoldDB" id="A0AAN9PLJ1"/>
<dbReference type="HAMAP" id="MF_03027">
    <property type="entry name" value="BOP1"/>
    <property type="match status" value="1"/>
</dbReference>
<feature type="repeat" description="WD" evidence="7">
    <location>
        <begin position="380"/>
        <end position="421"/>
    </location>
</feature>
<dbReference type="Proteomes" id="UP001359559">
    <property type="component" value="Unassembled WGS sequence"/>
</dbReference>
<accession>A0AAN9PLJ1</accession>
<evidence type="ECO:0000259" key="9">
    <source>
        <dbReference type="SMART" id="SM01035"/>
    </source>
</evidence>
<proteinExistence type="inferred from homology"/>
<feature type="region of interest" description="Disordered" evidence="8">
    <location>
        <begin position="1"/>
        <end position="121"/>
    </location>
</feature>